<reference evidence="2 3" key="1">
    <citation type="submission" date="2021-07" db="EMBL/GenBank/DDBJ databases">
        <authorList>
            <person name="Imarazene B."/>
            <person name="Zahm M."/>
            <person name="Klopp C."/>
            <person name="Cabau C."/>
            <person name="Beille S."/>
            <person name="Jouanno E."/>
            <person name="Castinel A."/>
            <person name="Lluch J."/>
            <person name="Gil L."/>
            <person name="Kuchtly C."/>
            <person name="Lopez Roques C."/>
            <person name="Donnadieu C."/>
            <person name="Parrinello H."/>
            <person name="Journot L."/>
            <person name="Du K."/>
            <person name="Schartl M."/>
            <person name="Retaux S."/>
            <person name="Guiguen Y."/>
        </authorList>
    </citation>
    <scope>NUCLEOTIDE SEQUENCE [LARGE SCALE GENOMIC DNA]</scope>
    <source>
        <strain evidence="2">Pach_M1</strain>
        <tissue evidence="2">Testis</tissue>
    </source>
</reference>
<dbReference type="AlphaFoldDB" id="A0A8T2LFX7"/>
<dbReference type="Proteomes" id="UP000752171">
    <property type="component" value="Unassembled WGS sequence"/>
</dbReference>
<organism evidence="2 3">
    <name type="scientific">Astyanax mexicanus</name>
    <name type="common">Blind cave fish</name>
    <name type="synonym">Astyanax fasciatus mexicanus</name>
    <dbReference type="NCBI Taxonomy" id="7994"/>
    <lineage>
        <taxon>Eukaryota</taxon>
        <taxon>Metazoa</taxon>
        <taxon>Chordata</taxon>
        <taxon>Craniata</taxon>
        <taxon>Vertebrata</taxon>
        <taxon>Euteleostomi</taxon>
        <taxon>Actinopterygii</taxon>
        <taxon>Neopterygii</taxon>
        <taxon>Teleostei</taxon>
        <taxon>Ostariophysi</taxon>
        <taxon>Characiformes</taxon>
        <taxon>Characoidei</taxon>
        <taxon>Acestrorhamphidae</taxon>
        <taxon>Acestrorhamphinae</taxon>
        <taxon>Astyanax</taxon>
    </lineage>
</organism>
<name>A0A8T2LFX7_ASTMX</name>
<feature type="compositionally biased region" description="Polar residues" evidence="1">
    <location>
        <begin position="54"/>
        <end position="65"/>
    </location>
</feature>
<sequence length="248" mass="27801">MPSKQPRRRGHAAAGVPDIRSDQRDPVTVDRLAFKYMEMCKVDSTSDSESDTSPRWSDASSKSFQGGTGLKRPTLPQKPFGRHYQQTLDPYDGSSEDSASSADGAKRQKRGGFRVKGRSCSRMAANPLPSHEVRRPGLRDSVPVIQFGDIHMRSSSDSELKIHFVQGHHFSSQTDYSAAPLTLEHFQKGRCFAHLMMAVNTCTGRNSAPCRWRPSLFSHRNKAVCFIQDPSLELHLSDNSCRIFFRTE</sequence>
<dbReference type="EMBL" id="JAICCE010000014">
    <property type="protein sequence ID" value="KAG9268216.1"/>
    <property type="molecule type" value="Genomic_DNA"/>
</dbReference>
<protein>
    <submittedName>
        <fullName evidence="2">Uncharacterized protein</fullName>
    </submittedName>
</protein>
<evidence type="ECO:0000313" key="3">
    <source>
        <dbReference type="Proteomes" id="UP000752171"/>
    </source>
</evidence>
<feature type="compositionally biased region" description="Low complexity" evidence="1">
    <location>
        <begin position="43"/>
        <end position="53"/>
    </location>
</feature>
<feature type="compositionally biased region" description="Low complexity" evidence="1">
    <location>
        <begin position="92"/>
        <end position="103"/>
    </location>
</feature>
<feature type="compositionally biased region" description="Basic residues" evidence="1">
    <location>
        <begin position="1"/>
        <end position="11"/>
    </location>
</feature>
<evidence type="ECO:0000256" key="1">
    <source>
        <dbReference type="SAM" id="MobiDB-lite"/>
    </source>
</evidence>
<gene>
    <name evidence="2" type="ORF">AMEX_G17163</name>
</gene>
<feature type="compositionally biased region" description="Basic residues" evidence="1">
    <location>
        <begin position="107"/>
        <end position="119"/>
    </location>
</feature>
<proteinExistence type="predicted"/>
<feature type="region of interest" description="Disordered" evidence="1">
    <location>
        <begin position="42"/>
        <end position="135"/>
    </location>
</feature>
<comment type="caution">
    <text evidence="2">The sequence shown here is derived from an EMBL/GenBank/DDBJ whole genome shotgun (WGS) entry which is preliminary data.</text>
</comment>
<feature type="region of interest" description="Disordered" evidence="1">
    <location>
        <begin position="1"/>
        <end position="26"/>
    </location>
</feature>
<accession>A0A8T2LFX7</accession>
<evidence type="ECO:0000313" key="2">
    <source>
        <dbReference type="EMBL" id="KAG9268216.1"/>
    </source>
</evidence>